<organism evidence="2 3">
    <name type="scientific">Bacillus cereus HuB4-4</name>
    <dbReference type="NCBI Taxonomy" id="1053211"/>
    <lineage>
        <taxon>Bacteria</taxon>
        <taxon>Bacillati</taxon>
        <taxon>Bacillota</taxon>
        <taxon>Bacilli</taxon>
        <taxon>Bacillales</taxon>
        <taxon>Bacillaceae</taxon>
        <taxon>Bacillus</taxon>
        <taxon>Bacillus cereus group</taxon>
    </lineage>
</organism>
<sequence length="165" mass="17944">MGKDFVRKKLSKVLGIGVLATMIGFSTLQPASAAYKDEYTQHTVSSAVGGTFTNPAPFSGGNGKGYLWLTSTINGNKVLGNIKVKTSIERGNPYIQSFWVQSNTQSNVHYPLSAYNKILKNSPNISWSPSVKNVSSVNLHINTDTNSSGAGNGVQYRYVQVFKYK</sequence>
<evidence type="ECO:0000313" key="2">
    <source>
        <dbReference type="EMBL" id="EOP78056.1"/>
    </source>
</evidence>
<dbReference type="Proteomes" id="UP000014009">
    <property type="component" value="Unassembled WGS sequence"/>
</dbReference>
<protein>
    <submittedName>
        <fullName evidence="2">Uncharacterized protein</fullName>
    </submittedName>
</protein>
<evidence type="ECO:0000256" key="1">
    <source>
        <dbReference type="SAM" id="SignalP"/>
    </source>
</evidence>
<dbReference type="EMBL" id="AHEF01000107">
    <property type="protein sequence ID" value="EOP78056.1"/>
    <property type="molecule type" value="Genomic_DNA"/>
</dbReference>
<comment type="caution">
    <text evidence="2">The sequence shown here is derived from an EMBL/GenBank/DDBJ whole genome shotgun (WGS) entry which is preliminary data.</text>
</comment>
<feature type="signal peptide" evidence="1">
    <location>
        <begin position="1"/>
        <end position="33"/>
    </location>
</feature>
<keyword evidence="1" id="KW-0732">Signal</keyword>
<evidence type="ECO:0000313" key="3">
    <source>
        <dbReference type="Proteomes" id="UP000014009"/>
    </source>
</evidence>
<gene>
    <name evidence="2" type="ORF">IGM_06700</name>
</gene>
<dbReference type="AlphaFoldDB" id="A0A9W5QMM7"/>
<name>A0A9W5QMM7_BACCE</name>
<proteinExistence type="predicted"/>
<feature type="chain" id="PRO_5040891109" evidence="1">
    <location>
        <begin position="34"/>
        <end position="165"/>
    </location>
</feature>
<accession>A0A9W5QMM7</accession>
<reference evidence="2 3" key="1">
    <citation type="submission" date="2012-12" db="EMBL/GenBank/DDBJ databases">
        <title>The Genome Sequence of Bacillus cereus HuB4-4.</title>
        <authorList>
            <consortium name="The Broad Institute Genome Sequencing Platform"/>
            <consortium name="The Broad Institute Genome Sequencing Center for Infectious Disease"/>
            <person name="Feldgarden M."/>
            <person name="Van der Auwera G.A."/>
            <person name="Mahillon J."/>
            <person name="Duprez V."/>
            <person name="Timmery S."/>
            <person name="Mattelet C."/>
            <person name="Dierick K."/>
            <person name="Sun M."/>
            <person name="Yu Z."/>
            <person name="Zhu L."/>
            <person name="Hu X."/>
            <person name="Shank E.B."/>
            <person name="Swiecicka I."/>
            <person name="Hansen B.M."/>
            <person name="Andrup L."/>
            <person name="Walker B."/>
            <person name="Young S.K."/>
            <person name="Zeng Q."/>
            <person name="Gargeya S."/>
            <person name="Fitzgerald M."/>
            <person name="Haas B."/>
            <person name="Abouelleil A."/>
            <person name="Alvarado L."/>
            <person name="Arachchi H.M."/>
            <person name="Berlin A.M."/>
            <person name="Chapman S.B."/>
            <person name="Dewar J."/>
            <person name="Goldberg J."/>
            <person name="Griggs A."/>
            <person name="Gujja S."/>
            <person name="Hansen M."/>
            <person name="Howarth C."/>
            <person name="Imamovic A."/>
            <person name="Larimer J."/>
            <person name="McCowan C."/>
            <person name="Murphy C."/>
            <person name="Neiman D."/>
            <person name="Pearson M."/>
            <person name="Priest M."/>
            <person name="Roberts A."/>
            <person name="Saif S."/>
            <person name="Shea T."/>
            <person name="Sisk P."/>
            <person name="Sykes S."/>
            <person name="Wortman J."/>
            <person name="Nusbaum C."/>
            <person name="Birren B."/>
        </authorList>
    </citation>
    <scope>NUCLEOTIDE SEQUENCE [LARGE SCALE GENOMIC DNA]</scope>
    <source>
        <strain evidence="2 3">HuB4-4</strain>
    </source>
</reference>
<dbReference type="RefSeq" id="WP_016099727.1">
    <property type="nucleotide sequence ID" value="NZ_KB976551.1"/>
</dbReference>